<accession>A0A8S1NX16</accession>
<evidence type="ECO:0000313" key="2">
    <source>
        <dbReference type="EMBL" id="CAD8091674.1"/>
    </source>
</evidence>
<sequence length="63" mass="7308">MNQTLMLLGKSPSKQKEEKKQFEGQGIAPVSKVLSQLFLTFYPVYLSTQKKASLKWRRPHVKE</sequence>
<protein>
    <submittedName>
        <fullName evidence="2">Uncharacterized protein</fullName>
    </submittedName>
</protein>
<evidence type="ECO:0000313" key="3">
    <source>
        <dbReference type="Proteomes" id="UP000688137"/>
    </source>
</evidence>
<dbReference type="AlphaFoldDB" id="A0A8S1NX16"/>
<reference evidence="2" key="1">
    <citation type="submission" date="2021-01" db="EMBL/GenBank/DDBJ databases">
        <authorList>
            <consortium name="Genoscope - CEA"/>
            <person name="William W."/>
        </authorList>
    </citation>
    <scope>NUCLEOTIDE SEQUENCE</scope>
</reference>
<organism evidence="2 3">
    <name type="scientific">Paramecium primaurelia</name>
    <dbReference type="NCBI Taxonomy" id="5886"/>
    <lineage>
        <taxon>Eukaryota</taxon>
        <taxon>Sar</taxon>
        <taxon>Alveolata</taxon>
        <taxon>Ciliophora</taxon>
        <taxon>Intramacronucleata</taxon>
        <taxon>Oligohymenophorea</taxon>
        <taxon>Peniculida</taxon>
        <taxon>Parameciidae</taxon>
        <taxon>Paramecium</taxon>
    </lineage>
</organism>
<name>A0A8S1NX16_PARPR</name>
<comment type="caution">
    <text evidence="2">The sequence shown here is derived from an EMBL/GenBank/DDBJ whole genome shotgun (WGS) entry which is preliminary data.</text>
</comment>
<keyword evidence="3" id="KW-1185">Reference proteome</keyword>
<gene>
    <name evidence="2" type="ORF">PPRIM_AZ9-3.1.T0880203</name>
</gene>
<evidence type="ECO:0000256" key="1">
    <source>
        <dbReference type="SAM" id="MobiDB-lite"/>
    </source>
</evidence>
<dbReference type="Proteomes" id="UP000688137">
    <property type="component" value="Unassembled WGS sequence"/>
</dbReference>
<feature type="region of interest" description="Disordered" evidence="1">
    <location>
        <begin position="1"/>
        <end position="23"/>
    </location>
</feature>
<dbReference type="EMBL" id="CAJJDM010000091">
    <property type="protein sequence ID" value="CAD8091674.1"/>
    <property type="molecule type" value="Genomic_DNA"/>
</dbReference>
<proteinExistence type="predicted"/>